<organism evidence="3 4">
    <name type="scientific">Gelidibacter gilvus</name>
    <dbReference type="NCBI Taxonomy" id="59602"/>
    <lineage>
        <taxon>Bacteria</taxon>
        <taxon>Pseudomonadati</taxon>
        <taxon>Bacteroidota</taxon>
        <taxon>Flavobacteriia</taxon>
        <taxon>Flavobacteriales</taxon>
        <taxon>Flavobacteriaceae</taxon>
        <taxon>Gelidibacter</taxon>
    </lineage>
</organism>
<dbReference type="PRINTS" id="PR01438">
    <property type="entry name" value="UNVRSLSTRESS"/>
</dbReference>
<dbReference type="PANTHER" id="PTHR46268:SF26">
    <property type="entry name" value="UNIVERSAL STRESS PROTEIN MJ0577"/>
    <property type="match status" value="1"/>
</dbReference>
<dbReference type="InterPro" id="IPR006015">
    <property type="entry name" value="Universal_stress_UspA"/>
</dbReference>
<name>A0A4Q0XGG8_9FLAO</name>
<dbReference type="OrthoDB" id="9788959at2"/>
<dbReference type="AlphaFoldDB" id="A0A4Q0XGG8"/>
<dbReference type="InterPro" id="IPR006016">
    <property type="entry name" value="UspA"/>
</dbReference>
<evidence type="ECO:0000313" key="3">
    <source>
        <dbReference type="EMBL" id="RXJ50186.1"/>
    </source>
</evidence>
<comment type="caution">
    <text evidence="3">The sequence shown here is derived from an EMBL/GenBank/DDBJ whole genome shotgun (WGS) entry which is preliminary data.</text>
</comment>
<dbReference type="Gene3D" id="3.40.50.620">
    <property type="entry name" value="HUPs"/>
    <property type="match status" value="2"/>
</dbReference>
<reference evidence="3 4" key="1">
    <citation type="submission" date="2019-01" db="EMBL/GenBank/DDBJ databases">
        <title>Genome sequence of the Antarctic species Gelidibacter gilvus ACAM 158(T).</title>
        <authorList>
            <person name="Bowman J.P."/>
        </authorList>
    </citation>
    <scope>NUCLEOTIDE SEQUENCE [LARGE SCALE GENOMIC DNA]</scope>
    <source>
        <strain evidence="3 4">IC158</strain>
    </source>
</reference>
<protein>
    <submittedName>
        <fullName evidence="3">Universal stress protein</fullName>
    </submittedName>
</protein>
<evidence type="ECO:0000259" key="2">
    <source>
        <dbReference type="Pfam" id="PF00582"/>
    </source>
</evidence>
<dbReference type="SUPFAM" id="SSF52402">
    <property type="entry name" value="Adenine nucleotide alpha hydrolases-like"/>
    <property type="match status" value="2"/>
</dbReference>
<dbReference type="PANTHER" id="PTHR46268">
    <property type="entry name" value="STRESS RESPONSE PROTEIN NHAX"/>
    <property type="match status" value="1"/>
</dbReference>
<evidence type="ECO:0000256" key="1">
    <source>
        <dbReference type="ARBA" id="ARBA00008791"/>
    </source>
</evidence>
<feature type="domain" description="UspA" evidence="2">
    <location>
        <begin position="2"/>
        <end position="149"/>
    </location>
</feature>
<dbReference type="EMBL" id="SDDZ01000004">
    <property type="protein sequence ID" value="RXJ50186.1"/>
    <property type="molecule type" value="Genomic_DNA"/>
</dbReference>
<accession>A0A4Q0XGG8</accession>
<dbReference type="RefSeq" id="WP_129017155.1">
    <property type="nucleotide sequence ID" value="NZ_SDDZ01000004.1"/>
</dbReference>
<comment type="similarity">
    <text evidence="1">Belongs to the universal stress protein A family.</text>
</comment>
<sequence>MKRKILLPTDFSDNALQAINYALELYKDQECIFYLLNVFFINPTNLENLIGMEPGSDLYEATKRHSENQLHKLLSEVAFNDNGNSKHSFQTISTFNEPFQAIKAAVEEKDIEMIVMGTRGQTNARSKIYGSTAIDVMEKIRNCPVIVVPQLAKREIPKEIVFPTNYKTNFKKQELKHLINIAKNSNASIKVLHVSEEGKLNDQQTNNKKLLDEYFEEVSHSFHLLSQLSVPEAINCFVESRESDMVAFINSKHSFFASIFNQPLVKGITYDSKVPILVMHDLKN</sequence>
<dbReference type="Proteomes" id="UP000289792">
    <property type="component" value="Unassembled WGS sequence"/>
</dbReference>
<dbReference type="CDD" id="cd00293">
    <property type="entry name" value="USP-like"/>
    <property type="match status" value="1"/>
</dbReference>
<evidence type="ECO:0000313" key="4">
    <source>
        <dbReference type="Proteomes" id="UP000289792"/>
    </source>
</evidence>
<gene>
    <name evidence="3" type="ORF">ESZ48_09390</name>
</gene>
<dbReference type="Pfam" id="PF00582">
    <property type="entry name" value="Usp"/>
    <property type="match status" value="1"/>
</dbReference>
<proteinExistence type="inferred from homology"/>
<keyword evidence="4" id="KW-1185">Reference proteome</keyword>
<dbReference type="InterPro" id="IPR014729">
    <property type="entry name" value="Rossmann-like_a/b/a_fold"/>
</dbReference>